<feature type="signal peptide" evidence="2">
    <location>
        <begin position="1"/>
        <end position="27"/>
    </location>
</feature>
<accession>A0AAD4MVC4</accession>
<protein>
    <recommendedName>
        <fullName evidence="5">Secreted protein</fullName>
    </recommendedName>
</protein>
<comment type="caution">
    <text evidence="3">The sequence shown here is derived from an EMBL/GenBank/DDBJ whole genome shotgun (WGS) entry which is preliminary data.</text>
</comment>
<dbReference type="EMBL" id="JAKKPZ010000047">
    <property type="protein sequence ID" value="KAI1706478.1"/>
    <property type="molecule type" value="Genomic_DNA"/>
</dbReference>
<reference evidence="3" key="1">
    <citation type="submission" date="2022-01" db="EMBL/GenBank/DDBJ databases">
        <title>Genome Sequence Resource for Two Populations of Ditylenchus destructor, the Migratory Endoparasitic Phytonematode.</title>
        <authorList>
            <person name="Zhang H."/>
            <person name="Lin R."/>
            <person name="Xie B."/>
        </authorList>
    </citation>
    <scope>NUCLEOTIDE SEQUENCE</scope>
    <source>
        <strain evidence="3">BazhouSP</strain>
    </source>
</reference>
<feature type="region of interest" description="Disordered" evidence="1">
    <location>
        <begin position="57"/>
        <end position="92"/>
    </location>
</feature>
<evidence type="ECO:0008006" key="5">
    <source>
        <dbReference type="Google" id="ProtNLM"/>
    </source>
</evidence>
<name>A0AAD4MVC4_9BILA</name>
<sequence length="92" mass="10139">MLIFQGKSTILTFVMILILILANFVQKITCPVTEKDGKKDDGPTLIYQGTFTTPGRSNTVPQWRRTGPLIPDNDKWKADNNCTSGHGKGKGC</sequence>
<proteinExistence type="predicted"/>
<evidence type="ECO:0000313" key="4">
    <source>
        <dbReference type="Proteomes" id="UP001201812"/>
    </source>
</evidence>
<gene>
    <name evidence="3" type="ORF">DdX_12938</name>
</gene>
<evidence type="ECO:0000313" key="3">
    <source>
        <dbReference type="EMBL" id="KAI1706478.1"/>
    </source>
</evidence>
<evidence type="ECO:0000256" key="1">
    <source>
        <dbReference type="SAM" id="MobiDB-lite"/>
    </source>
</evidence>
<organism evidence="3 4">
    <name type="scientific">Ditylenchus destructor</name>
    <dbReference type="NCBI Taxonomy" id="166010"/>
    <lineage>
        <taxon>Eukaryota</taxon>
        <taxon>Metazoa</taxon>
        <taxon>Ecdysozoa</taxon>
        <taxon>Nematoda</taxon>
        <taxon>Chromadorea</taxon>
        <taxon>Rhabditida</taxon>
        <taxon>Tylenchina</taxon>
        <taxon>Tylenchomorpha</taxon>
        <taxon>Sphaerularioidea</taxon>
        <taxon>Anguinidae</taxon>
        <taxon>Anguininae</taxon>
        <taxon>Ditylenchus</taxon>
    </lineage>
</organism>
<dbReference type="AlphaFoldDB" id="A0AAD4MVC4"/>
<dbReference type="Proteomes" id="UP001201812">
    <property type="component" value="Unassembled WGS sequence"/>
</dbReference>
<keyword evidence="4" id="KW-1185">Reference proteome</keyword>
<feature type="chain" id="PRO_5041903054" description="Secreted protein" evidence="2">
    <location>
        <begin position="28"/>
        <end position="92"/>
    </location>
</feature>
<keyword evidence="2" id="KW-0732">Signal</keyword>
<evidence type="ECO:0000256" key="2">
    <source>
        <dbReference type="SAM" id="SignalP"/>
    </source>
</evidence>